<feature type="region of interest" description="Disordered" evidence="1">
    <location>
        <begin position="261"/>
        <end position="306"/>
    </location>
</feature>
<evidence type="ECO:0000256" key="1">
    <source>
        <dbReference type="SAM" id="MobiDB-lite"/>
    </source>
</evidence>
<reference evidence="2" key="2">
    <citation type="submission" date="2023-06" db="EMBL/GenBank/DDBJ databases">
        <authorList>
            <consortium name="Lawrence Berkeley National Laboratory"/>
            <person name="Haridas S."/>
            <person name="Hensen N."/>
            <person name="Bonometti L."/>
            <person name="Westerberg I."/>
            <person name="Brannstrom I.O."/>
            <person name="Guillou S."/>
            <person name="Cros-Aarteil S."/>
            <person name="Calhoun S."/>
            <person name="Kuo A."/>
            <person name="Mondo S."/>
            <person name="Pangilinan J."/>
            <person name="Riley R."/>
            <person name="Labutti K."/>
            <person name="Andreopoulos B."/>
            <person name="Lipzen A."/>
            <person name="Chen C."/>
            <person name="Yanf M."/>
            <person name="Daum C."/>
            <person name="Ng V."/>
            <person name="Clum A."/>
            <person name="Steindorff A."/>
            <person name="Ohm R."/>
            <person name="Martin F."/>
            <person name="Silar P."/>
            <person name="Natvig D."/>
            <person name="Lalanne C."/>
            <person name="Gautier V."/>
            <person name="Ament-Velasquez S.L."/>
            <person name="Kruys A."/>
            <person name="Hutchinson M.I."/>
            <person name="Powell A.J."/>
            <person name="Barry K."/>
            <person name="Miller A.N."/>
            <person name="Grigoriev I.V."/>
            <person name="Debuchy R."/>
            <person name="Gladieux P."/>
            <person name="Thoren M.H."/>
            <person name="Johannesson H."/>
        </authorList>
    </citation>
    <scope>NUCLEOTIDE SEQUENCE</scope>
    <source>
        <strain evidence="2">CBS 958.72</strain>
    </source>
</reference>
<comment type="caution">
    <text evidence="2">The sequence shown here is derived from an EMBL/GenBank/DDBJ whole genome shotgun (WGS) entry which is preliminary data.</text>
</comment>
<reference evidence="2" key="1">
    <citation type="journal article" date="2023" name="Mol. Phylogenet. Evol.">
        <title>Genome-scale phylogeny and comparative genomics of the fungal order Sordariales.</title>
        <authorList>
            <person name="Hensen N."/>
            <person name="Bonometti L."/>
            <person name="Westerberg I."/>
            <person name="Brannstrom I.O."/>
            <person name="Guillou S."/>
            <person name="Cros-Aarteil S."/>
            <person name="Calhoun S."/>
            <person name="Haridas S."/>
            <person name="Kuo A."/>
            <person name="Mondo S."/>
            <person name="Pangilinan J."/>
            <person name="Riley R."/>
            <person name="LaButti K."/>
            <person name="Andreopoulos B."/>
            <person name="Lipzen A."/>
            <person name="Chen C."/>
            <person name="Yan M."/>
            <person name="Daum C."/>
            <person name="Ng V."/>
            <person name="Clum A."/>
            <person name="Steindorff A."/>
            <person name="Ohm R.A."/>
            <person name="Martin F."/>
            <person name="Silar P."/>
            <person name="Natvig D.O."/>
            <person name="Lalanne C."/>
            <person name="Gautier V."/>
            <person name="Ament-Velasquez S.L."/>
            <person name="Kruys A."/>
            <person name="Hutchinson M.I."/>
            <person name="Powell A.J."/>
            <person name="Barry K."/>
            <person name="Miller A.N."/>
            <person name="Grigoriev I.V."/>
            <person name="Debuchy R."/>
            <person name="Gladieux P."/>
            <person name="Hiltunen Thoren M."/>
            <person name="Johannesson H."/>
        </authorList>
    </citation>
    <scope>NUCLEOTIDE SEQUENCE</scope>
    <source>
        <strain evidence="2">CBS 958.72</strain>
    </source>
</reference>
<feature type="compositionally biased region" description="Acidic residues" evidence="1">
    <location>
        <begin position="279"/>
        <end position="297"/>
    </location>
</feature>
<feature type="region of interest" description="Disordered" evidence="1">
    <location>
        <begin position="144"/>
        <end position="176"/>
    </location>
</feature>
<name>A0AAE0TUU6_9PEZI</name>
<dbReference type="EMBL" id="JAULSN010000002">
    <property type="protein sequence ID" value="KAK3380572.1"/>
    <property type="molecule type" value="Genomic_DNA"/>
</dbReference>
<feature type="compositionally biased region" description="Basic and acidic residues" evidence="1">
    <location>
        <begin position="162"/>
        <end position="172"/>
    </location>
</feature>
<dbReference type="AlphaFoldDB" id="A0AAE0TUU6"/>
<protein>
    <submittedName>
        <fullName evidence="2">Uncharacterized protein</fullName>
    </submittedName>
</protein>
<dbReference type="Proteomes" id="UP001287356">
    <property type="component" value="Unassembled WGS sequence"/>
</dbReference>
<proteinExistence type="predicted"/>
<keyword evidence="3" id="KW-1185">Reference proteome</keyword>
<evidence type="ECO:0000313" key="3">
    <source>
        <dbReference type="Proteomes" id="UP001287356"/>
    </source>
</evidence>
<gene>
    <name evidence="2" type="ORF">B0T24DRAFT_697069</name>
</gene>
<sequence length="306" mass="33303">MTSRWTSFVATNQDSSVDHAVDSYNAALSDYLASPPSTVPTPYSRPSSIRRKPDAFGQRDVHYGANTLDTSATGLTAPTEPAGGFINGMGYYNPRASQQLLPRPPSMIPEPPPKTKSFYDDLYGYESRRMRMGASAGQIAYSSRYGSDREEVTSSHPTPKSYNRESHQRKAEPSIGVNDIVASQTAPGRFQINDEVRLQLSSNLPAGTREAIIDQNVNAQDGLVDEEAVDTIMVSKYIETHMDDQKDLLDLVVMKANRAVEQSGLDGSGCANAPSKEGDNDDEEEDDSDEEEEDIIDDQAGQAGGP</sequence>
<accession>A0AAE0TUU6</accession>
<organism evidence="2 3">
    <name type="scientific">Lasiosphaeria ovina</name>
    <dbReference type="NCBI Taxonomy" id="92902"/>
    <lineage>
        <taxon>Eukaryota</taxon>
        <taxon>Fungi</taxon>
        <taxon>Dikarya</taxon>
        <taxon>Ascomycota</taxon>
        <taxon>Pezizomycotina</taxon>
        <taxon>Sordariomycetes</taxon>
        <taxon>Sordariomycetidae</taxon>
        <taxon>Sordariales</taxon>
        <taxon>Lasiosphaeriaceae</taxon>
        <taxon>Lasiosphaeria</taxon>
    </lineage>
</organism>
<evidence type="ECO:0000313" key="2">
    <source>
        <dbReference type="EMBL" id="KAK3380572.1"/>
    </source>
</evidence>